<organism evidence="1 2">
    <name type="scientific">Candidatus Acidulodesulfobacterium acidiphilum</name>
    <dbReference type="NCBI Taxonomy" id="2597224"/>
    <lineage>
        <taxon>Bacteria</taxon>
        <taxon>Deltaproteobacteria</taxon>
        <taxon>Candidatus Acidulodesulfobacterales</taxon>
        <taxon>Candidatus Acidulodesulfobacterium</taxon>
    </lineage>
</organism>
<dbReference type="Proteomes" id="UP000322454">
    <property type="component" value="Unassembled WGS sequence"/>
</dbReference>
<accession>A0A520XGM5</accession>
<gene>
    <name evidence="1" type="ORF">EVJ48_01715</name>
</gene>
<name>A0A520XGM5_9DELT</name>
<evidence type="ECO:0000313" key="1">
    <source>
        <dbReference type="EMBL" id="RZV40235.1"/>
    </source>
</evidence>
<dbReference type="EMBL" id="SHMQ01000002">
    <property type="protein sequence ID" value="RZV40235.1"/>
    <property type="molecule type" value="Genomic_DNA"/>
</dbReference>
<evidence type="ECO:0000313" key="2">
    <source>
        <dbReference type="Proteomes" id="UP000322454"/>
    </source>
</evidence>
<reference evidence="1 2" key="1">
    <citation type="submission" date="2019-01" db="EMBL/GenBank/DDBJ databases">
        <title>Insights into ecological role of a new deltaproteobacterial order Candidatus Sinidesulfobacterales (Sva0485) by metagenomics and metatranscriptomics.</title>
        <authorList>
            <person name="Tan S."/>
            <person name="Liu J."/>
            <person name="Fang Y."/>
            <person name="Hedlund B."/>
            <person name="Lian Z.-H."/>
            <person name="Huang L.-Y."/>
            <person name="Li J.-T."/>
            <person name="Huang L.-N."/>
            <person name="Li W.-J."/>
            <person name="Jiang H.-C."/>
            <person name="Dong H.-L."/>
            <person name="Shu W.-S."/>
        </authorList>
    </citation>
    <scope>NUCLEOTIDE SEQUENCE [LARGE SCALE GENOMIC DNA]</scope>
    <source>
        <strain evidence="1">AP4</strain>
    </source>
</reference>
<proteinExistence type="predicted"/>
<sequence>MPFINYSFKERSSRKIIFYFSTFSKGAGIQIDFEENKILVIGRDRRGYFKYIVDNTGDRMVYTDDERIGNRDFKEIVKKYNITLKK</sequence>
<dbReference type="AlphaFoldDB" id="A0A520XGM5"/>
<protein>
    <submittedName>
        <fullName evidence="1">Uncharacterized protein</fullName>
    </submittedName>
</protein>
<comment type="caution">
    <text evidence="1">The sequence shown here is derived from an EMBL/GenBank/DDBJ whole genome shotgun (WGS) entry which is preliminary data.</text>
</comment>